<protein>
    <submittedName>
        <fullName evidence="1">Uncharacterized protein</fullName>
    </submittedName>
</protein>
<evidence type="ECO:0000313" key="4">
    <source>
        <dbReference type="Proteomes" id="UP000677234"/>
    </source>
</evidence>
<gene>
    <name evidence="1" type="ORF">JD108_22115</name>
    <name evidence="2" type="ORF">KDJ56_22095</name>
</gene>
<reference evidence="2 4" key="2">
    <citation type="submission" date="2021-04" db="EMBL/GenBank/DDBJ databases">
        <title>Brevibacillus composti FJAT-54423, complete genome.</title>
        <authorList>
            <person name="Tang R."/>
        </authorList>
    </citation>
    <scope>NUCLEOTIDE SEQUENCE [LARGE SCALE GENOMIC DNA]</scope>
    <source>
        <strain evidence="2 4">FJAT-54424</strain>
        <plasmid evidence="2 4">unnamed1</plasmid>
    </source>
</reference>
<reference evidence="1 3" key="1">
    <citation type="submission" date="2020-12" db="EMBL/GenBank/DDBJ databases">
        <title>strain FJAT-54423T represents a novel species of the genus Brevibacillus.</title>
        <authorList>
            <person name="Tang R."/>
        </authorList>
    </citation>
    <scope>NUCLEOTIDE SEQUENCE [LARGE SCALE GENOMIC DNA]</scope>
    <source>
        <strain evidence="1 3">FJAT-54423</strain>
        <plasmid evidence="1 3">unnamed1</plasmid>
    </source>
</reference>
<dbReference type="EMBL" id="CP066309">
    <property type="protein sequence ID" value="QQE76761.1"/>
    <property type="molecule type" value="Genomic_DNA"/>
</dbReference>
<keyword evidence="4" id="KW-1185">Reference proteome</keyword>
<dbReference type="Proteomes" id="UP000677234">
    <property type="component" value="Plasmid unnamed1"/>
</dbReference>
<evidence type="ECO:0000313" key="2">
    <source>
        <dbReference type="EMBL" id="QUO43820.1"/>
    </source>
</evidence>
<proteinExistence type="predicted"/>
<dbReference type="Proteomes" id="UP000595847">
    <property type="component" value="Plasmid unnamed1"/>
</dbReference>
<dbReference type="EMBL" id="CP073709">
    <property type="protein sequence ID" value="QUO43820.1"/>
    <property type="molecule type" value="Genomic_DNA"/>
</dbReference>
<evidence type="ECO:0000313" key="3">
    <source>
        <dbReference type="Proteomes" id="UP000595847"/>
    </source>
</evidence>
<accession>A0A7T5EQ89</accession>
<organism evidence="1 3">
    <name type="scientific">Brevibacillus composti</name>
    <dbReference type="NCBI Taxonomy" id="2796470"/>
    <lineage>
        <taxon>Bacteria</taxon>
        <taxon>Bacillati</taxon>
        <taxon>Bacillota</taxon>
        <taxon>Bacilli</taxon>
        <taxon>Bacillales</taxon>
        <taxon>Paenibacillaceae</taxon>
        <taxon>Brevibacillus</taxon>
    </lineage>
</organism>
<dbReference type="AlphaFoldDB" id="A0A7T5EQ89"/>
<keyword evidence="1" id="KW-0614">Plasmid</keyword>
<dbReference type="KEGG" id="bcop:JD108_22115"/>
<name>A0A7T5EQ89_9BACL</name>
<sequence length="317" mass="37217">MDLREFLLWEQATRDCIDVKKIYVDMADDLVAGILLSQIVYWNLPSKQGKTKLRVEKDGYLWLAKGREDWWDECRIKPRQFDTAFKKLEEQGLVEKKTFKFNGDPTIHIRILWDKFLPRLQELLYQLEVAATVSVEEEANHETLDFAGFYKSVKTDLQAQTLENTGFHESVKTESQIREIEITNPLIPLTENIYIDSKIEREREERTDAAFPPAQSDKQLEEEYELLKEIACRIFGMPRAEQVDIESIWNHWHNRFPQYDLTHLYAVMRATQQTARIRDDLTGIIVKRLPNAKAALVPVKQQAMDYIASLRREAKRA</sequence>
<geneLocation type="plasmid" evidence="3 4">
    <name>unnamed1</name>
</geneLocation>
<evidence type="ECO:0000313" key="1">
    <source>
        <dbReference type="EMBL" id="QQE76761.1"/>
    </source>
</evidence>
<dbReference type="RefSeq" id="WP_198830252.1">
    <property type="nucleotide sequence ID" value="NZ_CP066309.1"/>
</dbReference>